<evidence type="ECO:0000313" key="8">
    <source>
        <dbReference type="EMBL" id="VUX54923.1"/>
    </source>
</evidence>
<comment type="similarity">
    <text evidence="7">Belongs to the class I-like SAM-binding methyltransferase superfamily. TrmB family.</text>
</comment>
<evidence type="ECO:0000256" key="3">
    <source>
        <dbReference type="ARBA" id="ARBA00022603"/>
    </source>
</evidence>
<comment type="function">
    <text evidence="2 7">Catalyzes the formation of N(7)-methylguanine at position 46 (m7G46) in tRNA.</text>
</comment>
<dbReference type="AlphaFoldDB" id="A0A7D9D278"/>
<feature type="binding site" evidence="7">
    <location>
        <position position="135"/>
    </location>
    <ligand>
        <name>S-adenosyl-L-methionine</name>
        <dbReference type="ChEBI" id="CHEBI:59789"/>
    </ligand>
</feature>
<dbReference type="CDD" id="cd02440">
    <property type="entry name" value="AdoMet_MTases"/>
    <property type="match status" value="1"/>
</dbReference>
<name>A0A7D9D278_9GAMM</name>
<evidence type="ECO:0000256" key="6">
    <source>
        <dbReference type="ARBA" id="ARBA00022694"/>
    </source>
</evidence>
<evidence type="ECO:0000256" key="2">
    <source>
        <dbReference type="ARBA" id="ARBA00003015"/>
    </source>
</evidence>
<gene>
    <name evidence="7 8" type="primary">trmB</name>
    <name evidence="8" type="ORF">JTBB02_V1_40003</name>
</gene>
<keyword evidence="6 7" id="KW-0819">tRNA processing</keyword>
<dbReference type="InterPro" id="IPR029063">
    <property type="entry name" value="SAM-dependent_MTases_sf"/>
</dbReference>
<organism evidence="8">
    <name type="scientific">uncultured Woeseiaceae bacterium</name>
    <dbReference type="NCBI Taxonomy" id="1983305"/>
    <lineage>
        <taxon>Bacteria</taxon>
        <taxon>Pseudomonadati</taxon>
        <taxon>Pseudomonadota</taxon>
        <taxon>Gammaproteobacteria</taxon>
        <taxon>Woeseiales</taxon>
        <taxon>Woeseiaceae</taxon>
        <taxon>environmental samples</taxon>
    </lineage>
</organism>
<dbReference type="Gene3D" id="3.40.50.150">
    <property type="entry name" value="Vaccinia Virus protein VP39"/>
    <property type="match status" value="1"/>
</dbReference>
<dbReference type="EC" id="2.1.1.33" evidence="7"/>
<comment type="catalytic activity">
    <reaction evidence="1 7">
        <text>guanosine(46) in tRNA + S-adenosyl-L-methionine = N(7)-methylguanosine(46) in tRNA + S-adenosyl-L-homocysteine</text>
        <dbReference type="Rhea" id="RHEA:42708"/>
        <dbReference type="Rhea" id="RHEA-COMP:10188"/>
        <dbReference type="Rhea" id="RHEA-COMP:10189"/>
        <dbReference type="ChEBI" id="CHEBI:57856"/>
        <dbReference type="ChEBI" id="CHEBI:59789"/>
        <dbReference type="ChEBI" id="CHEBI:74269"/>
        <dbReference type="ChEBI" id="CHEBI:74480"/>
        <dbReference type="EC" id="2.1.1.33"/>
    </reaction>
</comment>
<feature type="binding site" evidence="7">
    <location>
        <position position="139"/>
    </location>
    <ligand>
        <name>substrate</name>
    </ligand>
</feature>
<sequence>MSGRDSQRRTVRSFVRRSGRITPAQERALKELWPRYGLDFSTDVLHLDQVFGRSAERVLEIGFGNGETLVRESVENPGTDYIGVEVYEPGIGHCLIDARDAGLTNLRIIRRDALEVLQYQIGDGALVRINLLFPDPWPKKRHHKRRIVQAPFLRLAARKLAVAGMLQIATDWENYAEHIDALIAAYPIFSLAERRKHSGEYGALERETTKFERRGLREGHSIWDWRLIRN</sequence>
<dbReference type="GO" id="GO:0008176">
    <property type="term" value="F:tRNA (guanine(46)-N7)-methyltransferase activity"/>
    <property type="evidence" value="ECO:0007669"/>
    <property type="project" value="UniProtKB-UniRule"/>
</dbReference>
<dbReference type="InterPro" id="IPR003358">
    <property type="entry name" value="tRNA_(Gua-N-7)_MeTrfase_Trmb"/>
</dbReference>
<evidence type="ECO:0000256" key="4">
    <source>
        <dbReference type="ARBA" id="ARBA00022679"/>
    </source>
</evidence>
<dbReference type="PROSITE" id="PS51625">
    <property type="entry name" value="SAM_MT_TRMB"/>
    <property type="match status" value="1"/>
</dbReference>
<proteinExistence type="inferred from homology"/>
<dbReference type="GO" id="GO:0043527">
    <property type="term" value="C:tRNA methyltransferase complex"/>
    <property type="evidence" value="ECO:0007669"/>
    <property type="project" value="TreeGrafter"/>
</dbReference>
<keyword evidence="5 7" id="KW-0949">S-adenosyl-L-methionine</keyword>
<feature type="binding site" evidence="7">
    <location>
        <position position="171"/>
    </location>
    <ligand>
        <name>substrate</name>
    </ligand>
</feature>
<comment type="caution">
    <text evidence="7">Lacks conserved residue(s) required for the propagation of feature annotation.</text>
</comment>
<dbReference type="PANTHER" id="PTHR23417:SF14">
    <property type="entry name" value="PENTACOTRIPEPTIDE-REPEAT REGION OF PRORP DOMAIN-CONTAINING PROTEIN"/>
    <property type="match status" value="1"/>
</dbReference>
<protein>
    <recommendedName>
        <fullName evidence="7">tRNA (guanine-N(7)-)-methyltransferase</fullName>
        <ecNumber evidence="7">2.1.1.33</ecNumber>
    </recommendedName>
    <alternativeName>
        <fullName evidence="7">tRNA (guanine(46)-N(7))-methyltransferase</fullName>
    </alternativeName>
    <alternativeName>
        <fullName evidence="7">tRNA(m7G46)-methyltransferase</fullName>
    </alternativeName>
</protein>
<dbReference type="HAMAP" id="MF_01057">
    <property type="entry name" value="tRNA_methyltr_TrmB"/>
    <property type="match status" value="1"/>
</dbReference>
<keyword evidence="3 7" id="KW-0489">Methyltransferase</keyword>
<feature type="binding site" evidence="7">
    <location>
        <position position="60"/>
    </location>
    <ligand>
        <name>S-adenosyl-L-methionine</name>
        <dbReference type="ChEBI" id="CHEBI:59789"/>
    </ligand>
</feature>
<dbReference type="PANTHER" id="PTHR23417">
    <property type="entry name" value="3-DEOXY-D-MANNO-OCTULOSONIC-ACID TRANSFERASE/TRNA GUANINE-N 7 - -METHYLTRANSFERASE"/>
    <property type="match status" value="1"/>
</dbReference>
<dbReference type="UniPathway" id="UPA00989"/>
<feature type="binding site" evidence="7">
    <location>
        <position position="85"/>
    </location>
    <ligand>
        <name>S-adenosyl-L-methionine</name>
        <dbReference type="ChEBI" id="CHEBI:59789"/>
    </ligand>
</feature>
<accession>A0A7D9D278</accession>
<dbReference type="EMBL" id="LR633966">
    <property type="protein sequence ID" value="VUX54923.1"/>
    <property type="molecule type" value="Genomic_DNA"/>
</dbReference>
<evidence type="ECO:0000256" key="7">
    <source>
        <dbReference type="HAMAP-Rule" id="MF_01057"/>
    </source>
</evidence>
<dbReference type="InterPro" id="IPR055361">
    <property type="entry name" value="tRNA_methyltr_TrmB_bact"/>
</dbReference>
<evidence type="ECO:0000256" key="1">
    <source>
        <dbReference type="ARBA" id="ARBA00000142"/>
    </source>
</evidence>
<dbReference type="Pfam" id="PF02390">
    <property type="entry name" value="Methyltransf_4"/>
    <property type="match status" value="1"/>
</dbReference>
<dbReference type="NCBIfam" id="TIGR00091">
    <property type="entry name" value="tRNA (guanosine(46)-N7)-methyltransferase TrmB"/>
    <property type="match status" value="1"/>
</dbReference>
<comment type="pathway">
    <text evidence="7">tRNA modification; N(7)-methylguanine-tRNA biosynthesis.</text>
</comment>
<feature type="binding site" evidence="7">
    <location>
        <begin position="209"/>
        <end position="212"/>
    </location>
    <ligand>
        <name>substrate</name>
    </ligand>
</feature>
<dbReference type="SUPFAM" id="SSF53335">
    <property type="entry name" value="S-adenosyl-L-methionine-dependent methyltransferases"/>
    <property type="match status" value="1"/>
</dbReference>
<reference evidence="8" key="1">
    <citation type="submission" date="2019-07" db="EMBL/GenBank/DDBJ databases">
        <authorList>
            <person name="Weber M."/>
            <person name="Kostadinov I."/>
            <person name="Kostadinov D I."/>
        </authorList>
    </citation>
    <scope>NUCLEOTIDE SEQUENCE</scope>
    <source>
        <strain evidence="8">Gfbio:sag-sample-b02:053724c1-46a9-4a36-b237-ea2bf867836b</strain>
    </source>
</reference>
<keyword evidence="4 7" id="KW-0808">Transferase</keyword>
<evidence type="ECO:0000256" key="5">
    <source>
        <dbReference type="ARBA" id="ARBA00022691"/>
    </source>
</evidence>
<feature type="binding site" evidence="7">
    <location>
        <position position="112"/>
    </location>
    <ligand>
        <name>S-adenosyl-L-methionine</name>
        <dbReference type="ChEBI" id="CHEBI:59789"/>
    </ligand>
</feature>